<accession>A0A067NQ65</accession>
<protein>
    <submittedName>
        <fullName evidence="3">Uncharacterized protein</fullName>
    </submittedName>
</protein>
<keyword evidence="2" id="KW-0472">Membrane</keyword>
<evidence type="ECO:0000313" key="4">
    <source>
        <dbReference type="Proteomes" id="UP000027073"/>
    </source>
</evidence>
<feature type="compositionally biased region" description="Basic and acidic residues" evidence="1">
    <location>
        <begin position="93"/>
        <end position="113"/>
    </location>
</feature>
<feature type="region of interest" description="Disordered" evidence="1">
    <location>
        <begin position="83"/>
        <end position="120"/>
    </location>
</feature>
<dbReference type="HOGENOM" id="CLU_576349_0_0_1"/>
<organism evidence="3 4">
    <name type="scientific">Pleurotus ostreatus (strain PC15)</name>
    <name type="common">Oyster mushroom</name>
    <dbReference type="NCBI Taxonomy" id="1137138"/>
    <lineage>
        <taxon>Eukaryota</taxon>
        <taxon>Fungi</taxon>
        <taxon>Dikarya</taxon>
        <taxon>Basidiomycota</taxon>
        <taxon>Agaricomycotina</taxon>
        <taxon>Agaricomycetes</taxon>
        <taxon>Agaricomycetidae</taxon>
        <taxon>Agaricales</taxon>
        <taxon>Pleurotineae</taxon>
        <taxon>Pleurotaceae</taxon>
        <taxon>Pleurotus</taxon>
    </lineage>
</organism>
<dbReference type="Gene3D" id="1.10.287.1490">
    <property type="match status" value="1"/>
</dbReference>
<dbReference type="InParanoid" id="A0A067NQ65"/>
<reference evidence="4" key="1">
    <citation type="journal article" date="2014" name="Proc. Natl. Acad. Sci. U.S.A.">
        <title>Extensive sampling of basidiomycete genomes demonstrates inadequacy of the white-rot/brown-rot paradigm for wood decay fungi.</title>
        <authorList>
            <person name="Riley R."/>
            <person name="Salamov A.A."/>
            <person name="Brown D.W."/>
            <person name="Nagy L.G."/>
            <person name="Floudas D."/>
            <person name="Held B.W."/>
            <person name="Levasseur A."/>
            <person name="Lombard V."/>
            <person name="Morin E."/>
            <person name="Otillar R."/>
            <person name="Lindquist E.A."/>
            <person name="Sun H."/>
            <person name="LaButti K.M."/>
            <person name="Schmutz J."/>
            <person name="Jabbour D."/>
            <person name="Luo H."/>
            <person name="Baker S.E."/>
            <person name="Pisabarro A.G."/>
            <person name="Walton J.D."/>
            <person name="Blanchette R.A."/>
            <person name="Henrissat B."/>
            <person name="Martin F."/>
            <person name="Cullen D."/>
            <person name="Hibbett D.S."/>
            <person name="Grigoriev I.V."/>
        </authorList>
    </citation>
    <scope>NUCLEOTIDE SEQUENCE [LARGE SCALE GENOMIC DNA]</scope>
    <source>
        <strain evidence="4">PC15</strain>
    </source>
</reference>
<dbReference type="VEuPathDB" id="FungiDB:PLEOSDRAFT_154783"/>
<keyword evidence="2" id="KW-0812">Transmembrane</keyword>
<feature type="transmembrane region" description="Helical" evidence="2">
    <location>
        <begin position="447"/>
        <end position="473"/>
    </location>
</feature>
<proteinExistence type="predicted"/>
<dbReference type="Proteomes" id="UP000027073">
    <property type="component" value="Unassembled WGS sequence"/>
</dbReference>
<name>A0A067NQ65_PLEO1</name>
<dbReference type="EMBL" id="KL198006">
    <property type="protein sequence ID" value="KDQ30074.1"/>
    <property type="molecule type" value="Genomic_DNA"/>
</dbReference>
<dbReference type="OrthoDB" id="10338680at2759"/>
<gene>
    <name evidence="3" type="ORF">PLEOSDRAFT_154783</name>
</gene>
<evidence type="ECO:0000313" key="3">
    <source>
        <dbReference type="EMBL" id="KDQ30074.1"/>
    </source>
</evidence>
<dbReference type="AlphaFoldDB" id="A0A067NQ65"/>
<sequence>MLTPASVAEITQQLREIFLSNPKSTICEGVLAISLRHLDSIITAYEIRNNIQLMSTEDMCALKTLMAENPERKVTPEEISEYITGAHAPTPIETDRPQSRHLSESRRTSEPRRQRANLGPKDAVLGSLHETVKPNPFRRSKLQLHAEEVSTAIGSVLRQINPQFEDVHHRLDEARSALTQCESKLESTWLKLDDVQAHFDSELNANLATMENHHANMRATLDSTISHHENDHANVCGTIEEIRSDICSLRRDVRPLTDRIIPLEESIKSIRMDLESCDEKYVSGTTRYIRSVESLEARLYDSDTLWKERSVKSRSEYARLEEQVSQLHAKLTSEIQQIACAQSQYQNSLDELILRIDAHRVTPEVSPSRRISRDDEYIRMDGHRSLGGELADANIKAQEDPTPLQAYMSSPCYDETPMHGCSDPLPAYSDEIQLSPAIRENYRPKQLMVAFTALRIGILGVLVAIALTIWWVITLMSRTRSPGSVNWPT</sequence>
<keyword evidence="2" id="KW-1133">Transmembrane helix</keyword>
<evidence type="ECO:0000256" key="1">
    <source>
        <dbReference type="SAM" id="MobiDB-lite"/>
    </source>
</evidence>
<evidence type="ECO:0000256" key="2">
    <source>
        <dbReference type="SAM" id="Phobius"/>
    </source>
</evidence>